<keyword evidence="11" id="KW-0560">Oxidoreductase</keyword>
<dbReference type="GO" id="GO:0034975">
    <property type="term" value="P:protein folding in endoplasmic reticulum"/>
    <property type="evidence" value="ECO:0007669"/>
    <property type="project" value="InterPro"/>
</dbReference>
<evidence type="ECO:0000256" key="1">
    <source>
        <dbReference type="ARBA" id="ARBA00001974"/>
    </source>
</evidence>
<feature type="chain" id="PRO_5042160236" evidence="19">
    <location>
        <begin position="16"/>
        <end position="384"/>
    </location>
</feature>
<evidence type="ECO:0000256" key="4">
    <source>
        <dbReference type="ARBA" id="ARBA00011802"/>
    </source>
</evidence>
<evidence type="ECO:0000256" key="12">
    <source>
        <dbReference type="ARBA" id="ARBA00023136"/>
    </source>
</evidence>
<dbReference type="InterPro" id="IPR007266">
    <property type="entry name" value="Ero1"/>
</dbReference>
<reference evidence="20 21" key="1">
    <citation type="journal article" date="2021" name="Sci. Rep.">
        <title>The genome of the diatom Chaetoceros tenuissimus carries an ancient integrated fragment of an extant virus.</title>
        <authorList>
            <person name="Hongo Y."/>
            <person name="Kimura K."/>
            <person name="Takaki Y."/>
            <person name="Yoshida Y."/>
            <person name="Baba S."/>
            <person name="Kobayashi G."/>
            <person name="Nagasaki K."/>
            <person name="Hano T."/>
            <person name="Tomaru Y."/>
        </authorList>
    </citation>
    <scope>NUCLEOTIDE SEQUENCE [LARGE SCALE GENOMIC DNA]</scope>
    <source>
        <strain evidence="20 21">NIES-3715</strain>
    </source>
</reference>
<dbReference type="PANTHER" id="PTHR12613">
    <property type="entry name" value="ERO1-RELATED"/>
    <property type="match status" value="1"/>
</dbReference>
<keyword evidence="8" id="KW-0256">Endoplasmic reticulum</keyword>
<dbReference type="PIRSF" id="PIRSF017205">
    <property type="entry name" value="ERO1"/>
    <property type="match status" value="1"/>
</dbReference>
<evidence type="ECO:0000256" key="18">
    <source>
        <dbReference type="PIRSR" id="PIRSR017205-3"/>
    </source>
</evidence>
<dbReference type="PANTHER" id="PTHR12613:SF0">
    <property type="entry name" value="ERO1-LIKE PROTEIN"/>
    <property type="match status" value="1"/>
</dbReference>
<keyword evidence="6" id="KW-0285">Flavoprotein</keyword>
<dbReference type="GO" id="GO:0005789">
    <property type="term" value="C:endoplasmic reticulum membrane"/>
    <property type="evidence" value="ECO:0007669"/>
    <property type="project" value="UniProtKB-SubCell"/>
</dbReference>
<evidence type="ECO:0000256" key="7">
    <source>
        <dbReference type="ARBA" id="ARBA00022729"/>
    </source>
</evidence>
<dbReference type="Proteomes" id="UP001054902">
    <property type="component" value="Unassembled WGS sequence"/>
</dbReference>
<evidence type="ECO:0000256" key="8">
    <source>
        <dbReference type="ARBA" id="ARBA00022824"/>
    </source>
</evidence>
<evidence type="ECO:0000313" key="21">
    <source>
        <dbReference type="Proteomes" id="UP001054902"/>
    </source>
</evidence>
<dbReference type="SUPFAM" id="SSF110019">
    <property type="entry name" value="ERO1-like"/>
    <property type="match status" value="1"/>
</dbReference>
<comment type="subcellular location">
    <subcellularLocation>
        <location evidence="2">Endoplasmic reticulum membrane</location>
        <topology evidence="2">Peripheral membrane protein</topology>
        <orientation evidence="2">Lumenal side</orientation>
    </subcellularLocation>
</comment>
<comment type="cofactor">
    <cofactor evidence="1 17">
        <name>FAD</name>
        <dbReference type="ChEBI" id="CHEBI:57692"/>
    </cofactor>
</comment>
<dbReference type="GO" id="GO:0071949">
    <property type="term" value="F:FAD binding"/>
    <property type="evidence" value="ECO:0007669"/>
    <property type="project" value="InterPro"/>
</dbReference>
<comment type="similarity">
    <text evidence="3">Belongs to the EROs family.</text>
</comment>
<evidence type="ECO:0000256" key="3">
    <source>
        <dbReference type="ARBA" id="ARBA00008277"/>
    </source>
</evidence>
<name>A0AAD3HDP5_9STRA</name>
<evidence type="ECO:0000256" key="5">
    <source>
        <dbReference type="ARBA" id="ARBA00022448"/>
    </source>
</evidence>
<keyword evidence="13 18" id="KW-1015">Disulfide bond</keyword>
<sequence>MKIVSLLLLVSQTQAFQMPTLKTTSTRLNLSASTEALTPGINVINELNGEIEPKLEMLREKPYFRLYSVDMLGSCEYMPQELFECYSETCEIYPVDEEEVPDSIRTVDFDEHDFELDGWARWDMPSEDYYDISQFPEEFTGYDGAEIWHFIHNRIAFHDDDTMDEYDADNWKADFNKAVSGLHSCISCHIIKGIEKKIEEEEEFDEDCQWTDPQAEFDRRLSEKGETPQAIENLYFGYMLLLSAAGQAKERLLKDCESGKIDEEAAAPLKDVLDSPLLHDDNISVAYKKLHDHALKDEESSQALWEARLRTRDLFRIMNCVQCNKCRLHGKIGAMGLSTAFQVLLGRTGEGGDVNRIHRVELAALMTTLSKFSTAVEFCNKMKA</sequence>
<evidence type="ECO:0000256" key="16">
    <source>
        <dbReference type="PIRSR" id="PIRSR017205-1"/>
    </source>
</evidence>
<dbReference type="EMBL" id="BLLK01000064">
    <property type="protein sequence ID" value="GFH59446.1"/>
    <property type="molecule type" value="Genomic_DNA"/>
</dbReference>
<keyword evidence="7 19" id="KW-0732">Signal</keyword>
<feature type="binding site" evidence="17">
    <location>
        <position position="180"/>
    </location>
    <ligand>
        <name>FAD</name>
        <dbReference type="ChEBI" id="CHEBI:57692"/>
    </ligand>
</feature>
<dbReference type="GO" id="GO:0016972">
    <property type="term" value="F:thiol oxidase activity"/>
    <property type="evidence" value="ECO:0007669"/>
    <property type="project" value="InterPro"/>
</dbReference>
<comment type="caution">
    <text evidence="20">The sequence shown here is derived from an EMBL/GenBank/DDBJ whole genome shotgun (WGS) entry which is preliminary data.</text>
</comment>
<comment type="subunit">
    <text evidence="4">May function both as a monomer and a homodimer.</text>
</comment>
<dbReference type="AlphaFoldDB" id="A0AAD3HDP5"/>
<evidence type="ECO:0000256" key="9">
    <source>
        <dbReference type="ARBA" id="ARBA00022827"/>
    </source>
</evidence>
<keyword evidence="9 17" id="KW-0274">FAD</keyword>
<evidence type="ECO:0000256" key="10">
    <source>
        <dbReference type="ARBA" id="ARBA00022982"/>
    </source>
</evidence>
<feature type="binding site" evidence="17">
    <location>
        <position position="140"/>
    </location>
    <ligand>
        <name>FAD</name>
        <dbReference type="ChEBI" id="CHEBI:57692"/>
    </ligand>
</feature>
<organism evidence="20 21">
    <name type="scientific">Chaetoceros tenuissimus</name>
    <dbReference type="NCBI Taxonomy" id="426638"/>
    <lineage>
        <taxon>Eukaryota</taxon>
        <taxon>Sar</taxon>
        <taxon>Stramenopiles</taxon>
        <taxon>Ochrophyta</taxon>
        <taxon>Bacillariophyta</taxon>
        <taxon>Coscinodiscophyceae</taxon>
        <taxon>Chaetocerotophycidae</taxon>
        <taxon>Chaetocerotales</taxon>
        <taxon>Chaetocerotaceae</taxon>
        <taxon>Chaetoceros</taxon>
    </lineage>
</organism>
<proteinExistence type="inferred from homology"/>
<gene>
    <name evidence="20" type="ORF">CTEN210_15922</name>
</gene>
<keyword evidence="5" id="KW-0813">Transport</keyword>
<keyword evidence="21" id="KW-1185">Reference proteome</keyword>
<evidence type="ECO:0000256" key="2">
    <source>
        <dbReference type="ARBA" id="ARBA00004367"/>
    </source>
</evidence>
<feature type="active site" description="Nucleophile" evidence="16">
    <location>
        <position position="323"/>
    </location>
</feature>
<feature type="signal peptide" evidence="19">
    <location>
        <begin position="1"/>
        <end position="15"/>
    </location>
</feature>
<evidence type="ECO:0000256" key="13">
    <source>
        <dbReference type="ARBA" id="ARBA00023157"/>
    </source>
</evidence>
<keyword evidence="12" id="KW-0472">Membrane</keyword>
<evidence type="ECO:0000256" key="15">
    <source>
        <dbReference type="ARBA" id="ARBA00023284"/>
    </source>
</evidence>
<dbReference type="GO" id="GO:0015035">
    <property type="term" value="F:protein-disulfide reductase activity"/>
    <property type="evidence" value="ECO:0007669"/>
    <property type="project" value="InterPro"/>
</dbReference>
<keyword evidence="15" id="KW-0676">Redox-active center</keyword>
<evidence type="ECO:0000256" key="11">
    <source>
        <dbReference type="ARBA" id="ARBA00023002"/>
    </source>
</evidence>
<dbReference type="InterPro" id="IPR037192">
    <property type="entry name" value="ERO1-like_sf"/>
</dbReference>
<evidence type="ECO:0000256" key="6">
    <source>
        <dbReference type="ARBA" id="ARBA00022630"/>
    </source>
</evidence>
<feature type="binding site" evidence="17">
    <location>
        <position position="148"/>
    </location>
    <ligand>
        <name>FAD</name>
        <dbReference type="ChEBI" id="CHEBI:57692"/>
    </ligand>
</feature>
<feature type="disulfide bond" description="Redox-active" evidence="18">
    <location>
        <begin position="323"/>
        <end position="326"/>
    </location>
</feature>
<evidence type="ECO:0000256" key="17">
    <source>
        <dbReference type="PIRSR" id="PIRSR017205-2"/>
    </source>
</evidence>
<feature type="active site" evidence="16">
    <location>
        <position position="326"/>
    </location>
</feature>
<dbReference type="Pfam" id="PF04137">
    <property type="entry name" value="ERO1"/>
    <property type="match status" value="1"/>
</dbReference>
<feature type="disulfide bond" description="Redox-active" evidence="18">
    <location>
        <begin position="85"/>
        <end position="90"/>
    </location>
</feature>
<keyword evidence="14" id="KW-0325">Glycoprotein</keyword>
<keyword evidence="10" id="KW-0249">Electron transport</keyword>
<feature type="binding site" evidence="17">
    <location>
        <position position="183"/>
    </location>
    <ligand>
        <name>FAD</name>
        <dbReference type="ChEBI" id="CHEBI:57692"/>
    </ligand>
</feature>
<evidence type="ECO:0000256" key="14">
    <source>
        <dbReference type="ARBA" id="ARBA00023180"/>
    </source>
</evidence>
<evidence type="ECO:0000313" key="20">
    <source>
        <dbReference type="EMBL" id="GFH59446.1"/>
    </source>
</evidence>
<accession>A0AAD3HDP5</accession>
<feature type="binding site" evidence="17">
    <location>
        <position position="220"/>
    </location>
    <ligand>
        <name>FAD</name>
        <dbReference type="ChEBI" id="CHEBI:57692"/>
    </ligand>
</feature>
<evidence type="ECO:0000256" key="19">
    <source>
        <dbReference type="SAM" id="SignalP"/>
    </source>
</evidence>
<protein>
    <submittedName>
        <fullName evidence="20">Endoplasmic reticulum oxidoreductin 1</fullName>
    </submittedName>
</protein>